<evidence type="ECO:0000256" key="9">
    <source>
        <dbReference type="ARBA" id="ARBA00022932"/>
    </source>
</evidence>
<dbReference type="Gene3D" id="4.10.80.30">
    <property type="entry name" value="DNA polymerase, domain 6"/>
    <property type="match status" value="1"/>
</dbReference>
<dbReference type="GO" id="GO:0000166">
    <property type="term" value="F:nucleotide binding"/>
    <property type="evidence" value="ECO:0007669"/>
    <property type="project" value="InterPro"/>
</dbReference>
<dbReference type="GO" id="GO:0003887">
    <property type="term" value="F:DNA-directed DNA polymerase activity"/>
    <property type="evidence" value="ECO:0007669"/>
    <property type="project" value="UniProtKB-KW"/>
</dbReference>
<dbReference type="InterPro" id="IPR036397">
    <property type="entry name" value="RNaseH_sf"/>
</dbReference>
<evidence type="ECO:0000256" key="3">
    <source>
        <dbReference type="ARBA" id="ARBA00022679"/>
    </source>
</evidence>
<reference evidence="14" key="1">
    <citation type="journal article" date="2021" name="Proc. Natl. Acad. Sci. U.S.A.">
        <title>A Catalog of Tens of Thousands of Viruses from Human Metagenomes Reveals Hidden Associations with Chronic Diseases.</title>
        <authorList>
            <person name="Tisza M.J."/>
            <person name="Buck C.B."/>
        </authorList>
    </citation>
    <scope>NUCLEOTIDE SEQUENCE</scope>
    <source>
        <strain evidence="14">Ctx9R1</strain>
    </source>
</reference>
<keyword evidence="7" id="KW-0378">Hydrolase</keyword>
<accession>A0A8S5LW16</accession>
<evidence type="ECO:0000313" key="14">
    <source>
        <dbReference type="EMBL" id="DAD74214.1"/>
    </source>
</evidence>
<evidence type="ECO:0000256" key="4">
    <source>
        <dbReference type="ARBA" id="ARBA00022695"/>
    </source>
</evidence>
<dbReference type="SUPFAM" id="SSF53098">
    <property type="entry name" value="Ribonuclease H-like"/>
    <property type="match status" value="1"/>
</dbReference>
<evidence type="ECO:0000259" key="13">
    <source>
        <dbReference type="Pfam" id="PF03175"/>
    </source>
</evidence>
<dbReference type="EMBL" id="BK014755">
    <property type="protein sequence ID" value="DAD74214.1"/>
    <property type="molecule type" value="Genomic_DNA"/>
</dbReference>
<keyword evidence="3" id="KW-0808">Transferase</keyword>
<dbReference type="InterPro" id="IPR006172">
    <property type="entry name" value="DNA-dir_DNA_pol_B"/>
</dbReference>
<evidence type="ECO:0000256" key="6">
    <source>
        <dbReference type="ARBA" id="ARBA00022722"/>
    </source>
</evidence>
<dbReference type="InterPro" id="IPR043502">
    <property type="entry name" value="DNA/RNA_pol_sf"/>
</dbReference>
<evidence type="ECO:0000256" key="11">
    <source>
        <dbReference type="ARBA" id="ARBA00023125"/>
    </source>
</evidence>
<keyword evidence="6" id="KW-0540">Nuclease</keyword>
<evidence type="ECO:0000256" key="8">
    <source>
        <dbReference type="ARBA" id="ARBA00022839"/>
    </source>
</evidence>
<dbReference type="GO" id="GO:0006260">
    <property type="term" value="P:DNA replication"/>
    <property type="evidence" value="ECO:0007669"/>
    <property type="project" value="UniProtKB-KW"/>
</dbReference>
<keyword evidence="11" id="KW-0238">DNA-binding</keyword>
<dbReference type="Gene3D" id="3.30.1770.10">
    <property type="entry name" value="TPR 1 domain of DNA polymerase"/>
    <property type="match status" value="1"/>
</dbReference>
<dbReference type="InterPro" id="IPR017964">
    <property type="entry name" value="DNA-dir_DNA_pol_B_CS"/>
</dbReference>
<feature type="domain" description="DNA-directed DNA polymerase family B mitochondria/virus" evidence="13">
    <location>
        <begin position="172"/>
        <end position="516"/>
    </location>
</feature>
<evidence type="ECO:0000256" key="2">
    <source>
        <dbReference type="ARBA" id="ARBA00012417"/>
    </source>
</evidence>
<feature type="domain" description="DNA-directed DNA polymerase family B mitochondria/virus" evidence="13">
    <location>
        <begin position="58"/>
        <end position="166"/>
    </location>
</feature>
<dbReference type="Pfam" id="PF03175">
    <property type="entry name" value="DNA_pol_B_2"/>
    <property type="match status" value="2"/>
</dbReference>
<comment type="catalytic activity">
    <reaction evidence="12">
        <text>DNA(n) + a 2'-deoxyribonucleoside 5'-triphosphate = DNA(n+1) + diphosphate</text>
        <dbReference type="Rhea" id="RHEA:22508"/>
        <dbReference type="Rhea" id="RHEA-COMP:17339"/>
        <dbReference type="Rhea" id="RHEA-COMP:17340"/>
        <dbReference type="ChEBI" id="CHEBI:33019"/>
        <dbReference type="ChEBI" id="CHEBI:61560"/>
        <dbReference type="ChEBI" id="CHEBI:173112"/>
        <dbReference type="EC" id="2.7.7.7"/>
    </reaction>
</comment>
<dbReference type="InterPro" id="IPR023211">
    <property type="entry name" value="DNA_pol_palm_dom_sf"/>
</dbReference>
<evidence type="ECO:0000256" key="7">
    <source>
        <dbReference type="ARBA" id="ARBA00022801"/>
    </source>
</evidence>
<dbReference type="GO" id="GO:0039693">
    <property type="term" value="P:viral DNA genome replication"/>
    <property type="evidence" value="ECO:0007669"/>
    <property type="project" value="UniProtKB-KW"/>
</dbReference>
<dbReference type="Gene3D" id="1.10.287.690">
    <property type="entry name" value="Helix hairpin bin"/>
    <property type="match status" value="1"/>
</dbReference>
<keyword evidence="4" id="KW-0548">Nucleotidyltransferase</keyword>
<dbReference type="GO" id="GO:0004527">
    <property type="term" value="F:exonuclease activity"/>
    <property type="evidence" value="ECO:0007669"/>
    <property type="project" value="UniProtKB-KW"/>
</dbReference>
<protein>
    <recommendedName>
        <fullName evidence="2">DNA-directed DNA polymerase</fullName>
        <ecNumber evidence="2">2.7.7.7</ecNumber>
    </recommendedName>
</protein>
<proteinExistence type="inferred from homology"/>
<comment type="similarity">
    <text evidence="1">Belongs to the DNA polymerase type-B family.</text>
</comment>
<dbReference type="Gene3D" id="3.90.1600.10">
    <property type="entry name" value="Palm domain of DNA polymerase"/>
    <property type="match status" value="1"/>
</dbReference>
<dbReference type="Gene3D" id="4.10.80.20">
    <property type="entry name" value="DNA polymerase, domain 5"/>
    <property type="match status" value="1"/>
</dbReference>
<organism evidence="14">
    <name type="scientific">Podoviridae sp. ctx9R1</name>
    <dbReference type="NCBI Taxonomy" id="2826589"/>
    <lineage>
        <taxon>Viruses</taxon>
        <taxon>Duplodnaviria</taxon>
        <taxon>Heunggongvirae</taxon>
        <taxon>Uroviricota</taxon>
        <taxon>Caudoviricetes</taxon>
    </lineage>
</organism>
<evidence type="ECO:0000256" key="10">
    <source>
        <dbReference type="ARBA" id="ARBA00023109"/>
    </source>
</evidence>
<dbReference type="InterPro" id="IPR012337">
    <property type="entry name" value="RNaseH-like_sf"/>
</dbReference>
<dbReference type="PRINTS" id="PR00106">
    <property type="entry name" value="DNAPOLB"/>
</dbReference>
<dbReference type="InterPro" id="IPR004868">
    <property type="entry name" value="DNA-dir_DNA_pol_B_mt/vir"/>
</dbReference>
<dbReference type="SUPFAM" id="SSF56672">
    <property type="entry name" value="DNA/RNA polymerases"/>
    <property type="match status" value="1"/>
</dbReference>
<sequence>MKKQMLYMMGDFETTVYEGQTFTEVWASAVVELGTEDVKIHHSIRETYNYLYNLRQNICIYYHNLKFDGSFWLSFLLTDLKYEQKLYVNPNNDSDVHFLKEKDLTPKSFVYSISDMGQWYSILIKTPYALVEIRDSLKLLPFSVEQIGKSFQTKHRKLNMEYKGIRYAGCPITDDEKRYIANDVLVVKEALEIMQADGHLKLTIGSCCLSEFKATVDKQDYQAFFPDLTQFKLNPLEYKYSNADEYIRHSYRGGWCYLKKGCENRIYREGITADVNSLYPSMMHSESGNYYPYGQPVFFKGKIPPKCLTDQYYYFVRIRTRFYLKQDKLPFLQIKGSFFYKSTEMLETSDIVDKDTGNVCTWYKDFDGNIKKAIVEMVLTQTDFELLQEHYNLVDFELLDGCYFRTITGIFDEYINKYKEIKQNSTGARRTLAKLFLNNLYGKLSSSDISSFKVAREKDDGSLGFTTFEEHEKKVMYIPIGSAITSYARNFTIRAAQQNYKYFVYADTDSIHCCTTKKNIKGIKIHPTNFCCWKLESFWDEAIFVRQKTYIEHVTHEDEEPINEAYYNVKCAGMPDRCKNLFLKSMEGVRDDELEKYPTIQREFLKTKRTLADFKQGLEVYGKLRPVRIRGGIVLQETTYKMR</sequence>
<keyword evidence="5" id="KW-0235">DNA replication</keyword>
<evidence type="ECO:0000256" key="1">
    <source>
        <dbReference type="ARBA" id="ARBA00005755"/>
    </source>
</evidence>
<keyword evidence="9" id="KW-0239">DNA-directed DNA polymerase</keyword>
<name>A0A8S5LW16_9CAUD</name>
<dbReference type="Gene3D" id="3.30.420.10">
    <property type="entry name" value="Ribonuclease H-like superfamily/Ribonuclease H"/>
    <property type="match status" value="1"/>
</dbReference>
<evidence type="ECO:0000256" key="12">
    <source>
        <dbReference type="ARBA" id="ARBA00049244"/>
    </source>
</evidence>
<dbReference type="GO" id="GO:0003677">
    <property type="term" value="F:DNA binding"/>
    <property type="evidence" value="ECO:0007669"/>
    <property type="project" value="UniProtKB-KW"/>
</dbReference>
<dbReference type="PROSITE" id="PS00116">
    <property type="entry name" value="DNA_POLYMERASE_B"/>
    <property type="match status" value="1"/>
</dbReference>
<keyword evidence="10" id="KW-1194">Viral DNA replication</keyword>
<evidence type="ECO:0000256" key="5">
    <source>
        <dbReference type="ARBA" id="ARBA00022705"/>
    </source>
</evidence>
<keyword evidence="8" id="KW-0269">Exonuclease</keyword>
<dbReference type="EC" id="2.7.7.7" evidence="2"/>